<dbReference type="Proteomes" id="UP000094065">
    <property type="component" value="Unassembled WGS sequence"/>
</dbReference>
<dbReference type="Gene3D" id="3.30.40.10">
    <property type="entry name" value="Zinc/RING finger domain, C3HC4 (zinc finger)"/>
    <property type="match status" value="1"/>
</dbReference>
<evidence type="ECO:0000256" key="10">
    <source>
        <dbReference type="SAM" id="Coils"/>
    </source>
</evidence>
<keyword evidence="10" id="KW-0175">Coiled coil</keyword>
<accession>A0A1E3HRM8</accession>
<evidence type="ECO:0000256" key="1">
    <source>
        <dbReference type="ARBA" id="ARBA00000900"/>
    </source>
</evidence>
<keyword evidence="9 12" id="KW-0472">Membrane</keyword>
<name>A0A1E3HRM8_9TREE</name>
<keyword evidence="15" id="KW-1185">Reference proteome</keyword>
<dbReference type="GO" id="GO:0061630">
    <property type="term" value="F:ubiquitin protein ligase activity"/>
    <property type="evidence" value="ECO:0007669"/>
    <property type="project" value="UniProtKB-EC"/>
</dbReference>
<evidence type="ECO:0000256" key="3">
    <source>
        <dbReference type="ARBA" id="ARBA00004906"/>
    </source>
</evidence>
<dbReference type="RefSeq" id="XP_018994056.1">
    <property type="nucleotide sequence ID" value="XM_019138619.1"/>
</dbReference>
<keyword evidence="8 12" id="KW-1133">Transmembrane helix</keyword>
<dbReference type="GO" id="GO:0012505">
    <property type="term" value="C:endomembrane system"/>
    <property type="evidence" value="ECO:0007669"/>
    <property type="project" value="UniProtKB-SubCell"/>
</dbReference>
<feature type="domain" description="SWEET-like" evidence="13">
    <location>
        <begin position="386"/>
        <end position="604"/>
    </location>
</feature>
<keyword evidence="7" id="KW-0833">Ubl conjugation pathway</keyword>
<evidence type="ECO:0000256" key="4">
    <source>
        <dbReference type="ARBA" id="ARBA00012483"/>
    </source>
</evidence>
<feature type="coiled-coil region" evidence="10">
    <location>
        <begin position="666"/>
        <end position="718"/>
    </location>
</feature>
<dbReference type="EMBL" id="AWGJ01000006">
    <property type="protein sequence ID" value="ODN79010.1"/>
    <property type="molecule type" value="Genomic_DNA"/>
</dbReference>
<evidence type="ECO:0000313" key="14">
    <source>
        <dbReference type="EMBL" id="ODN79010.1"/>
    </source>
</evidence>
<sequence>MTRRGWTIAAFAAGFIIAVGMLGFKIWSPPDLDISSAVQERSNTLPEIPALVLPSIVLPAKYKHDISAHVPYPFITGRHINATVHPIPTLLALNRTSSSDTPEYPEYSSTHDQFWGKQVAYTAPSYENAAAIGFDWASVTRMDMSVKHERFDRLLWNNGKPQTTYWDTTRLGLERGIRKPYNDWNKVTGRMSLTSFRTALFTKLYRVHYSLVGVQDRRRGVYHIYGFPQGSPPSLGNATEMLSKALGEEGLERKVSSILANVTDDDLPTTWLMQKLQARNPHCPLFIQLTLPPLVNLSSNPQTIDPEWTNVDYYNAPPGLAGVAVADGCGWVLGFSGGVDAEEIAHSNMWFWSWRSFDVLLSSGQGLTSFALRLYITFGQDKSISKHLSRGTLYLLTLADWYTFIIMLARGFFDGDGVMIGVLMPFFLTAVANLIICFVAVFYIDEIWRKEDIVGPNASPIPPASFIPLTRPHNILEAAISKLATNFRLSNVITIIILGTPFILRTPLLHESFLLPTTFFILYSYWVPQILRYAQIGSVFLFHWFFIVNQSVSISCTTLLVNFYAITASPTEVGAYPKWPLVTVAWQLLQIGILYAQDSYGPRSRYLPHWLAPKFHFYQPILSPPIASMLGVDSEGTAPCRICSESVHFPIIPLDHPFYTSYDTYVKEEGKRLKEHSEKLKEKAERLREKARSLREKAKSLEEKELEAKERNQVLEEHDGVGGDGVKEKGDDIKVPPVNSGGNVAKVDEVEAILKTEPPNPSDAEPPLVPPIHADREDSNLFSPSELANLLGEDEQGDRTRNLWATDYAMGPCGHLYHLSCLKVYLLENGTCTVCVRRLPKLDDWNVLKKGEEKD</sequence>
<feature type="compositionally biased region" description="Basic and acidic residues" evidence="11">
    <location>
        <begin position="718"/>
        <end position="734"/>
    </location>
</feature>
<keyword evidence="6 12" id="KW-0812">Transmembrane</keyword>
<dbReference type="InterPro" id="IPR013083">
    <property type="entry name" value="Znf_RING/FYVE/PHD"/>
</dbReference>
<evidence type="ECO:0000256" key="2">
    <source>
        <dbReference type="ARBA" id="ARBA00004127"/>
    </source>
</evidence>
<evidence type="ECO:0000256" key="11">
    <source>
        <dbReference type="SAM" id="MobiDB-lite"/>
    </source>
</evidence>
<dbReference type="Pfam" id="PF11145">
    <property type="entry name" value="DUF2921"/>
    <property type="match status" value="1"/>
</dbReference>
<feature type="transmembrane region" description="Helical" evidence="12">
    <location>
        <begin position="487"/>
        <end position="504"/>
    </location>
</feature>
<feature type="transmembrane region" description="Helical" evidence="12">
    <location>
        <begin position="539"/>
        <end position="567"/>
    </location>
</feature>
<evidence type="ECO:0000256" key="9">
    <source>
        <dbReference type="ARBA" id="ARBA00023136"/>
    </source>
</evidence>
<evidence type="ECO:0000256" key="12">
    <source>
        <dbReference type="SAM" id="Phobius"/>
    </source>
</evidence>
<keyword evidence="5" id="KW-0808">Transferase</keyword>
<comment type="catalytic activity">
    <reaction evidence="1">
        <text>S-ubiquitinyl-[E2 ubiquitin-conjugating enzyme]-L-cysteine + [acceptor protein]-L-lysine = [E2 ubiquitin-conjugating enzyme]-L-cysteine + N(6)-ubiquitinyl-[acceptor protein]-L-lysine.</text>
        <dbReference type="EC" id="2.3.2.27"/>
    </reaction>
</comment>
<feature type="region of interest" description="Disordered" evidence="11">
    <location>
        <begin position="718"/>
        <end position="741"/>
    </location>
</feature>
<dbReference type="AlphaFoldDB" id="A0A1E3HRM8"/>
<dbReference type="GeneID" id="30155827"/>
<feature type="transmembrane region" description="Helical" evidence="12">
    <location>
        <begin position="419"/>
        <end position="444"/>
    </location>
</feature>
<evidence type="ECO:0000256" key="5">
    <source>
        <dbReference type="ARBA" id="ARBA00022679"/>
    </source>
</evidence>
<evidence type="ECO:0000256" key="7">
    <source>
        <dbReference type="ARBA" id="ARBA00022786"/>
    </source>
</evidence>
<organism evidence="14 15">
    <name type="scientific">Cryptococcus amylolentus CBS 6039</name>
    <dbReference type="NCBI Taxonomy" id="1295533"/>
    <lineage>
        <taxon>Eukaryota</taxon>
        <taxon>Fungi</taxon>
        <taxon>Dikarya</taxon>
        <taxon>Basidiomycota</taxon>
        <taxon>Agaricomycotina</taxon>
        <taxon>Tremellomycetes</taxon>
        <taxon>Tremellales</taxon>
        <taxon>Cryptococcaceae</taxon>
        <taxon>Cryptococcus</taxon>
    </lineage>
</organism>
<comment type="subcellular location">
    <subcellularLocation>
        <location evidence="2">Endomembrane system</location>
        <topology evidence="2">Multi-pass membrane protein</topology>
    </subcellularLocation>
</comment>
<evidence type="ECO:0000256" key="6">
    <source>
        <dbReference type="ARBA" id="ARBA00022692"/>
    </source>
</evidence>
<gene>
    <name evidence="14" type="ORF">L202_04518</name>
</gene>
<dbReference type="STRING" id="1295533.A0A1E3HRM8"/>
<dbReference type="OrthoDB" id="10251342at2759"/>
<dbReference type="EC" id="2.3.2.27" evidence="4"/>
<evidence type="ECO:0000256" key="8">
    <source>
        <dbReference type="ARBA" id="ARBA00022989"/>
    </source>
</evidence>
<reference evidence="14 15" key="1">
    <citation type="submission" date="2016-06" db="EMBL/GenBank/DDBJ databases">
        <title>Evolution of pathogenesis and genome organization in the Tremellales.</title>
        <authorList>
            <person name="Cuomo C."/>
            <person name="Litvintseva A."/>
            <person name="Heitman J."/>
            <person name="Chen Y."/>
            <person name="Sun S."/>
            <person name="Springer D."/>
            <person name="Dromer F."/>
            <person name="Young S."/>
            <person name="Zeng Q."/>
            <person name="Chapman S."/>
            <person name="Gujja S."/>
            <person name="Saif S."/>
            <person name="Birren B."/>
        </authorList>
    </citation>
    <scope>NUCLEOTIDE SEQUENCE [LARGE SCALE GENOMIC DNA]</scope>
    <source>
        <strain evidence="14 15">CBS 6039</strain>
    </source>
</reference>
<protein>
    <recommendedName>
        <fullName evidence="4">RING-type E3 ubiquitin transferase</fullName>
        <ecNumber evidence="4">2.3.2.27</ecNumber>
    </recommendedName>
</protein>
<dbReference type="InterPro" id="IPR021319">
    <property type="entry name" value="DUF2921"/>
</dbReference>
<proteinExistence type="predicted"/>
<comment type="caution">
    <text evidence="14">The sequence shown here is derived from an EMBL/GenBank/DDBJ whole genome shotgun (WGS) entry which is preliminary data.</text>
</comment>
<comment type="pathway">
    <text evidence="3">Protein modification; protein ubiquitination.</text>
</comment>
<feature type="transmembrane region" description="Helical" evidence="12">
    <location>
        <begin position="6"/>
        <end position="27"/>
    </location>
</feature>
<feature type="transmembrane region" description="Helical" evidence="12">
    <location>
        <begin position="510"/>
        <end position="527"/>
    </location>
</feature>
<evidence type="ECO:0000313" key="15">
    <source>
        <dbReference type="Proteomes" id="UP000094065"/>
    </source>
</evidence>
<evidence type="ECO:0000259" key="13">
    <source>
        <dbReference type="Pfam" id="PF11145"/>
    </source>
</evidence>
<dbReference type="SUPFAM" id="SSF57850">
    <property type="entry name" value="RING/U-box"/>
    <property type="match status" value="1"/>
</dbReference>